<dbReference type="GO" id="GO:0005737">
    <property type="term" value="C:cytoplasm"/>
    <property type="evidence" value="ECO:0007669"/>
    <property type="project" value="TreeGrafter"/>
</dbReference>
<keyword evidence="4" id="KW-0391">Immunity</keyword>
<evidence type="ECO:0000256" key="7">
    <source>
        <dbReference type="ARBA" id="ARBA00023004"/>
    </source>
</evidence>
<protein>
    <recommendedName>
        <fullName evidence="12">Indoleamine 2,3-dioxygenase 2-like</fullName>
    </recommendedName>
</protein>
<evidence type="ECO:0000313" key="11">
    <source>
        <dbReference type="Proteomes" id="UP001187343"/>
    </source>
</evidence>
<evidence type="ECO:0000313" key="10">
    <source>
        <dbReference type="EMBL" id="KAK2898994.1"/>
    </source>
</evidence>
<reference evidence="10" key="1">
    <citation type="submission" date="2023-08" db="EMBL/GenBank/DDBJ databases">
        <title>Chromosome-level Genome Assembly of mud carp (Cirrhinus molitorella).</title>
        <authorList>
            <person name="Liu H."/>
        </authorList>
    </citation>
    <scope>NUCLEOTIDE SEQUENCE</scope>
    <source>
        <strain evidence="10">Prfri</strain>
        <tissue evidence="10">Muscle</tissue>
    </source>
</reference>
<evidence type="ECO:0000256" key="8">
    <source>
        <dbReference type="ARBA" id="ARBA00023079"/>
    </source>
</evidence>
<dbReference type="SUPFAM" id="SSF140959">
    <property type="entry name" value="Indolic compounds 2,3-dioxygenase-like"/>
    <property type="match status" value="3"/>
</dbReference>
<dbReference type="PANTHER" id="PTHR28657:SF4">
    <property type="entry name" value="INDOLEAMINE 2,3-DIOXYGENASE 2"/>
    <property type="match status" value="1"/>
</dbReference>
<dbReference type="GO" id="GO:0034354">
    <property type="term" value="P:'de novo' NAD+ biosynthetic process from L-tryptophan"/>
    <property type="evidence" value="ECO:0007669"/>
    <property type="project" value="TreeGrafter"/>
</dbReference>
<keyword evidence="7 9" id="KW-0408">Iron</keyword>
<comment type="similarity">
    <text evidence="1">Belongs to the indoleamine 2,3-dioxygenase family.</text>
</comment>
<dbReference type="FunFam" id="1.20.58.480:FF:000003">
    <property type="entry name" value="Indoleamine 2,3-dioxygenase 1"/>
    <property type="match status" value="2"/>
</dbReference>
<dbReference type="InterPro" id="IPR000898">
    <property type="entry name" value="Indolamine_dOase"/>
</dbReference>
<dbReference type="GO" id="GO:0019441">
    <property type="term" value="P:L-tryptophan catabolic process to kynurenine"/>
    <property type="evidence" value="ECO:0007669"/>
    <property type="project" value="InterPro"/>
</dbReference>
<dbReference type="GO" id="GO:0020037">
    <property type="term" value="F:heme binding"/>
    <property type="evidence" value="ECO:0007669"/>
    <property type="project" value="InterPro"/>
</dbReference>
<dbReference type="GO" id="GO:0004833">
    <property type="term" value="F:L-tryptophan 2,3-dioxygenase activity"/>
    <property type="evidence" value="ECO:0007669"/>
    <property type="project" value="TreeGrafter"/>
</dbReference>
<evidence type="ECO:0008006" key="12">
    <source>
        <dbReference type="Google" id="ProtNLM"/>
    </source>
</evidence>
<dbReference type="GO" id="GO:0046872">
    <property type="term" value="F:metal ion binding"/>
    <property type="evidence" value="ECO:0007669"/>
    <property type="project" value="UniProtKB-KW"/>
</dbReference>
<dbReference type="GO" id="GO:0002376">
    <property type="term" value="P:immune system process"/>
    <property type="evidence" value="ECO:0007669"/>
    <property type="project" value="UniProtKB-KW"/>
</dbReference>
<keyword evidence="2 9" id="KW-0349">Heme</keyword>
<keyword evidence="11" id="KW-1185">Reference proteome</keyword>
<name>A0AA88TNE8_9TELE</name>
<keyword evidence="3 9" id="KW-0479">Metal-binding</keyword>
<dbReference type="EMBL" id="JAUYZG010000009">
    <property type="protein sequence ID" value="KAK2898994.1"/>
    <property type="molecule type" value="Genomic_DNA"/>
</dbReference>
<evidence type="ECO:0000256" key="5">
    <source>
        <dbReference type="ARBA" id="ARBA00022964"/>
    </source>
</evidence>
<dbReference type="InterPro" id="IPR037217">
    <property type="entry name" value="Trp/Indoleamine_2_3_dOase-like"/>
</dbReference>
<organism evidence="10 11">
    <name type="scientific">Cirrhinus molitorella</name>
    <name type="common">mud carp</name>
    <dbReference type="NCBI Taxonomy" id="172907"/>
    <lineage>
        <taxon>Eukaryota</taxon>
        <taxon>Metazoa</taxon>
        <taxon>Chordata</taxon>
        <taxon>Craniata</taxon>
        <taxon>Vertebrata</taxon>
        <taxon>Euteleostomi</taxon>
        <taxon>Actinopterygii</taxon>
        <taxon>Neopterygii</taxon>
        <taxon>Teleostei</taxon>
        <taxon>Ostariophysi</taxon>
        <taxon>Cypriniformes</taxon>
        <taxon>Cyprinidae</taxon>
        <taxon>Labeoninae</taxon>
        <taxon>Labeonini</taxon>
        <taxon>Cirrhinus</taxon>
    </lineage>
</organism>
<evidence type="ECO:0000256" key="1">
    <source>
        <dbReference type="ARBA" id="ARBA00007119"/>
    </source>
</evidence>
<evidence type="ECO:0000256" key="3">
    <source>
        <dbReference type="ARBA" id="ARBA00022723"/>
    </source>
</evidence>
<evidence type="ECO:0000256" key="2">
    <source>
        <dbReference type="ARBA" id="ARBA00022617"/>
    </source>
</evidence>
<proteinExistence type="inferred from homology"/>
<evidence type="ECO:0000256" key="6">
    <source>
        <dbReference type="ARBA" id="ARBA00023002"/>
    </source>
</evidence>
<evidence type="ECO:0000256" key="4">
    <source>
        <dbReference type="ARBA" id="ARBA00022859"/>
    </source>
</evidence>
<evidence type="ECO:0000256" key="9">
    <source>
        <dbReference type="PIRSR" id="PIRSR600898-1"/>
    </source>
</evidence>
<dbReference type="AlphaFoldDB" id="A0AA88TNE8"/>
<dbReference type="Gene3D" id="1.20.58.480">
    <property type="match status" value="3"/>
</dbReference>
<comment type="caution">
    <text evidence="10">The sequence shown here is derived from an EMBL/GenBank/DDBJ whole genome shotgun (WGS) entry which is preliminary data.</text>
</comment>
<dbReference type="GO" id="GO:0033754">
    <property type="term" value="F:indoleamine 2,3-dioxygenase activity"/>
    <property type="evidence" value="ECO:0007669"/>
    <property type="project" value="TreeGrafter"/>
</dbReference>
<sequence length="1054" mass="118218">MVMMPLLETHLLQTYHELRLAHLALSIMTSGYVWQEGDKETVKVLPRSLSVPFCEVSQRLGVPPILINADTVLANWKKRDPDGNLELLLTLPGGESVRGFFMVSLLVEFAAVPGLKSILDVINGVHDNDVAVVTKALDVVNQALESMKQALKLMHEYVDPSIFYGILRIYYNPLMPEGLVYEGVQEKPMEFSGNSAAQSSLLHSFDELLGVQHEGSSGAFLKRMRDYMPPSHRHFIENISSRLSLRSFVLQQADERLTHTFEQCVARLVEFRNLHINIVTRYITIPASCAKQLRAKKQDLTEELDKIGKAPTLLEERDCGFILPEPLTDLPVYYKPWMDIARNAPELISSHSLRLRIHDMPLLETHLLRTHRELRLAHLALSIMTSGYVWQEGERETVKVLPRNLSVPFCEVSQRLGLPPILIHADTVLANWKKRDPDGNLELLLTLPGGESVRGFFLVTLLVELAAIPGLKSIPDVINGIHDNDVAVVTKALDVVGQAIDSMKQALKLMHEYVDPSIFYGIMRIYLSGWKDNPSMSEGLVYEGVQEKPMEFSGGSAAQSSILHCFDELLGVQHEGSSGAFLTRMRDYMPPSHKQFIEYISSHLSLRSFVLQQADEHLTHTFEQCVSRLVDFRNYHITIVTRYITIPASRAKQLRANQQCLAEELDMIRKAPTALEERGTGGSGIMTFLKTMPLLETHLLQTHRELRLAHLALSMMTVGYVWQEGERETVKVLPRSLSVPFCKVSQTLGLPPVLIYADAVLANWKKRDANGNLELLLTFPGGESVRGFFMVTLLVELAAVPGLKSIPDVINGVHNNDVAVVTKALDVVSQAIDSIKQTLKLMHEYVDPSIFYGIMRIYLSGWKDNPLMPEGLVYDGVQEKPMEFSGSSAAQSSILHCFDELLGVQHEGSSGAFLRRMRDYMLPSHRHFIESISSRLSLCSFVLQQADEHLTHTFEQCVASLVDFRNCHINTVTRYVTIPASRAKQLSANKQGLAEELDIIRRAPTTLEERGTGGSGLMTFLKTVRDKTKYASISQCTTGNQVLRDLSMTEIQKI</sequence>
<feature type="binding site" description="proximal binding residue" evidence="9">
    <location>
        <position position="636"/>
    </location>
    <ligand>
        <name>heme b</name>
        <dbReference type="ChEBI" id="CHEBI:60344"/>
    </ligand>
    <ligandPart>
        <name>Fe</name>
        <dbReference type="ChEBI" id="CHEBI:18248"/>
    </ligandPart>
</feature>
<accession>A0AA88TNE8</accession>
<keyword evidence="8" id="KW-0823">Tryptophan catabolism</keyword>
<dbReference type="Proteomes" id="UP001187343">
    <property type="component" value="Unassembled WGS sequence"/>
</dbReference>
<gene>
    <name evidence="10" type="ORF">Q8A67_010412</name>
</gene>
<keyword evidence="5" id="KW-0223">Dioxygenase</keyword>
<dbReference type="PANTHER" id="PTHR28657">
    <property type="entry name" value="INDOLEAMINE 2,3-DIOXYGENASE"/>
    <property type="match status" value="1"/>
</dbReference>
<keyword evidence="6" id="KW-0560">Oxidoreductase</keyword>
<dbReference type="Pfam" id="PF01231">
    <property type="entry name" value="IDO"/>
    <property type="match status" value="2"/>
</dbReference>